<dbReference type="PATRIC" id="fig|749927.5.peg.9693"/>
<name>A0A0H3DLD4_AMYMU</name>
<dbReference type="HOGENOM" id="CLU_1755021_0_0_11"/>
<organism evidence="1 2">
    <name type="scientific">Amycolatopsis mediterranei (strain U-32)</name>
    <dbReference type="NCBI Taxonomy" id="749927"/>
    <lineage>
        <taxon>Bacteria</taxon>
        <taxon>Bacillati</taxon>
        <taxon>Actinomycetota</taxon>
        <taxon>Actinomycetes</taxon>
        <taxon>Pseudonocardiales</taxon>
        <taxon>Pseudonocardiaceae</taxon>
        <taxon>Amycolatopsis</taxon>
    </lineage>
</organism>
<accession>A0A0H3DLD4</accession>
<dbReference type="Proteomes" id="UP000000328">
    <property type="component" value="Chromosome"/>
</dbReference>
<dbReference type="OrthoDB" id="4564732at2"/>
<sequence length="149" mass="16804">MAVRTPRFYKYYAQTYRIDTASNGGLAGTLLDLTTGFFVPDSSHIREVMRATTDSNIDGPFSEEKFVHETEIERSHYLSGDGPIFALYDTIKGIDEVAVREGRRRTAQETALVRALQKRTFKMWEDEAARRAAGEPPSFTVTSRFNAGQ</sequence>
<evidence type="ECO:0000313" key="1">
    <source>
        <dbReference type="EMBL" id="ADJ51027.1"/>
    </source>
</evidence>
<dbReference type="eggNOG" id="ENOG502ZRQQ">
    <property type="taxonomic scope" value="Bacteria"/>
</dbReference>
<protein>
    <submittedName>
        <fullName evidence="1">Uncharacterized protein</fullName>
    </submittedName>
</protein>
<dbReference type="AlphaFoldDB" id="A0A0H3DLD4"/>
<dbReference type="KEGG" id="amd:AMED_9339"/>
<dbReference type="RefSeq" id="WP_013231044.1">
    <property type="nucleotide sequence ID" value="NC_014318.1"/>
</dbReference>
<dbReference type="EMBL" id="CP002000">
    <property type="protein sequence ID" value="ADJ51027.1"/>
    <property type="molecule type" value="Genomic_DNA"/>
</dbReference>
<evidence type="ECO:0000313" key="2">
    <source>
        <dbReference type="Proteomes" id="UP000000328"/>
    </source>
</evidence>
<dbReference type="GeneID" id="92876933"/>
<gene>
    <name evidence="1" type="ordered locus">AMED_9339</name>
</gene>
<proteinExistence type="predicted"/>
<reference evidence="1 2" key="1">
    <citation type="journal article" date="2010" name="Cell Res.">
        <title>Complete genome sequence of the rifamycin SV-producing Amycolatopsis mediterranei U32 revealed its genetic characteristics in phylogeny and metabolism.</title>
        <authorList>
            <person name="Zhao W."/>
            <person name="Zhong Y."/>
            <person name="Yuan H."/>
            <person name="Wang J."/>
            <person name="Zheng H."/>
            <person name="Wang Y."/>
            <person name="Cen X."/>
            <person name="Xu F."/>
            <person name="Bai J."/>
            <person name="Han X."/>
            <person name="Lu G."/>
            <person name="Zhu Y."/>
            <person name="Shao Z."/>
            <person name="Yan H."/>
            <person name="Li C."/>
            <person name="Peng N."/>
            <person name="Zhang Z."/>
            <person name="Zhang Y."/>
            <person name="Lin W."/>
            <person name="Fan Y."/>
            <person name="Qin Z."/>
            <person name="Hu Y."/>
            <person name="Zhu B."/>
            <person name="Wang S."/>
            <person name="Ding X."/>
            <person name="Zhao G.P."/>
        </authorList>
    </citation>
    <scope>NUCLEOTIDE SEQUENCE [LARGE SCALE GENOMIC DNA]</scope>
    <source>
        <strain evidence="2">U-32</strain>
    </source>
</reference>